<sequence>LEKEKLENSRSIECRSDPESPIKKTSLSPTSKLGYSYSRDLDLAKKKHASLRQTESDPDADRTTLNHADHSSKIVQQQDEERRRQLRERARQLIAEARSGVKMSELPSY</sequence>
<feature type="non-terminal residue" evidence="2">
    <location>
        <position position="109"/>
    </location>
</feature>
<reference evidence="2 3" key="1">
    <citation type="submission" date="2017-12" db="EMBL/GenBank/DDBJ databases">
        <title>High-resolution comparative analysis of great ape genomes.</title>
        <authorList>
            <person name="Pollen A."/>
            <person name="Hastie A."/>
            <person name="Hormozdiari F."/>
            <person name="Dougherty M."/>
            <person name="Liu R."/>
            <person name="Chaisson M."/>
            <person name="Hoppe E."/>
            <person name="Hill C."/>
            <person name="Pang A."/>
            <person name="Hillier L."/>
            <person name="Baker C."/>
            <person name="Armstrong J."/>
            <person name="Shendure J."/>
            <person name="Paten B."/>
            <person name="Wilson R."/>
            <person name="Chao H."/>
            <person name="Schneider V."/>
            <person name="Ventura M."/>
            <person name="Kronenberg Z."/>
            <person name="Murali S."/>
            <person name="Gordon D."/>
            <person name="Cantsilieris S."/>
            <person name="Munson K."/>
            <person name="Nelson B."/>
            <person name="Raja A."/>
            <person name="Underwood J."/>
            <person name="Diekhans M."/>
            <person name="Fiddes I."/>
            <person name="Haussler D."/>
            <person name="Eichler E."/>
        </authorList>
    </citation>
    <scope>NUCLEOTIDE SEQUENCE [LARGE SCALE GENOMIC DNA]</scope>
    <source>
        <strain evidence="2">Yerkes chimp pedigree #C0471</strain>
    </source>
</reference>
<dbReference type="EMBL" id="NBAG03000238">
    <property type="protein sequence ID" value="PNI66404.1"/>
    <property type="molecule type" value="Genomic_DNA"/>
</dbReference>
<proteinExistence type="predicted"/>
<evidence type="ECO:0000256" key="1">
    <source>
        <dbReference type="SAM" id="MobiDB-lite"/>
    </source>
</evidence>
<accession>A0A2J8N3R0</accession>
<dbReference type="Proteomes" id="UP000236370">
    <property type="component" value="Unassembled WGS sequence"/>
</dbReference>
<protein>
    <submittedName>
        <fullName evidence="2">EHBP1 isoform 16</fullName>
    </submittedName>
</protein>
<organism evidence="2 3">
    <name type="scientific">Pan troglodytes</name>
    <name type="common">Chimpanzee</name>
    <dbReference type="NCBI Taxonomy" id="9598"/>
    <lineage>
        <taxon>Eukaryota</taxon>
        <taxon>Metazoa</taxon>
        <taxon>Chordata</taxon>
        <taxon>Craniata</taxon>
        <taxon>Vertebrata</taxon>
        <taxon>Euteleostomi</taxon>
        <taxon>Mammalia</taxon>
        <taxon>Eutheria</taxon>
        <taxon>Euarchontoglires</taxon>
        <taxon>Primates</taxon>
        <taxon>Haplorrhini</taxon>
        <taxon>Catarrhini</taxon>
        <taxon>Hominidae</taxon>
        <taxon>Pan</taxon>
    </lineage>
</organism>
<feature type="compositionally biased region" description="Basic and acidic residues" evidence="1">
    <location>
        <begin position="1"/>
        <end position="22"/>
    </location>
</feature>
<dbReference type="AlphaFoldDB" id="A0A2J8N3R0"/>
<feature type="compositionally biased region" description="Basic and acidic residues" evidence="1">
    <location>
        <begin position="59"/>
        <end position="72"/>
    </location>
</feature>
<gene>
    <name evidence="2" type="ORF">CK820_G0015191</name>
</gene>
<feature type="compositionally biased region" description="Polar residues" evidence="1">
    <location>
        <begin position="23"/>
        <end position="33"/>
    </location>
</feature>
<feature type="region of interest" description="Disordered" evidence="1">
    <location>
        <begin position="1"/>
        <end position="85"/>
    </location>
</feature>
<evidence type="ECO:0000313" key="3">
    <source>
        <dbReference type="Proteomes" id="UP000236370"/>
    </source>
</evidence>
<evidence type="ECO:0000313" key="2">
    <source>
        <dbReference type="EMBL" id="PNI66404.1"/>
    </source>
</evidence>
<comment type="caution">
    <text evidence="2">The sequence shown here is derived from an EMBL/GenBank/DDBJ whole genome shotgun (WGS) entry which is preliminary data.</text>
</comment>
<feature type="non-terminal residue" evidence="2">
    <location>
        <position position="1"/>
    </location>
</feature>
<name>A0A2J8N3R0_PANTR</name>